<name>A0ABU1IID2_9BACL</name>
<keyword evidence="2" id="KW-1185">Reference proteome</keyword>
<reference evidence="1 2" key="1">
    <citation type="submission" date="2023-07" db="EMBL/GenBank/DDBJ databases">
        <title>Genomic Encyclopedia of Type Strains, Phase IV (KMG-IV): sequencing the most valuable type-strain genomes for metagenomic binning, comparative biology and taxonomic classification.</title>
        <authorList>
            <person name="Goeker M."/>
        </authorList>
    </citation>
    <scope>NUCLEOTIDE SEQUENCE [LARGE SCALE GENOMIC DNA]</scope>
    <source>
        <strain evidence="1 2">DSM 45903</strain>
    </source>
</reference>
<evidence type="ECO:0000313" key="2">
    <source>
        <dbReference type="Proteomes" id="UP001185012"/>
    </source>
</evidence>
<dbReference type="Proteomes" id="UP001185012">
    <property type="component" value="Unassembled WGS sequence"/>
</dbReference>
<protein>
    <submittedName>
        <fullName evidence="1">Uncharacterized protein</fullName>
    </submittedName>
</protein>
<accession>A0ABU1IID2</accession>
<evidence type="ECO:0000313" key="1">
    <source>
        <dbReference type="EMBL" id="MDR6224528.1"/>
    </source>
</evidence>
<dbReference type="RefSeq" id="WP_309861936.1">
    <property type="nucleotide sequence ID" value="NZ_JAVDQG010000001.1"/>
</dbReference>
<dbReference type="EMBL" id="JAVDQG010000001">
    <property type="protein sequence ID" value="MDR6224528.1"/>
    <property type="molecule type" value="Genomic_DNA"/>
</dbReference>
<gene>
    <name evidence="1" type="ORF">JOE21_000516</name>
</gene>
<organism evidence="1 2">
    <name type="scientific">Desmospora profundinema</name>
    <dbReference type="NCBI Taxonomy" id="1571184"/>
    <lineage>
        <taxon>Bacteria</taxon>
        <taxon>Bacillati</taxon>
        <taxon>Bacillota</taxon>
        <taxon>Bacilli</taxon>
        <taxon>Bacillales</taxon>
        <taxon>Thermoactinomycetaceae</taxon>
        <taxon>Desmospora</taxon>
    </lineage>
</organism>
<sequence length="52" mass="6119">MEQKRYLVRIRCKQCGERFVLKGSYKKGKVDTGFKQCLCDNATEFEVLTEKL</sequence>
<comment type="caution">
    <text evidence="1">The sequence shown here is derived from an EMBL/GenBank/DDBJ whole genome shotgun (WGS) entry which is preliminary data.</text>
</comment>
<proteinExistence type="predicted"/>